<accession>A0A8J2E2W6</accession>
<gene>
    <name evidence="1" type="ORF">HICCMSTLAB_LOCUS1605</name>
</gene>
<comment type="caution">
    <text evidence="1">The sequence shown here is derived from an EMBL/GenBank/DDBJ whole genome shotgun (WGS) entry which is preliminary data.</text>
</comment>
<evidence type="ECO:0000313" key="2">
    <source>
        <dbReference type="Proteomes" id="UP000786811"/>
    </source>
</evidence>
<reference evidence="1" key="1">
    <citation type="submission" date="2021-04" db="EMBL/GenBank/DDBJ databases">
        <authorList>
            <person name="Chebbi M.A.C M."/>
        </authorList>
    </citation>
    <scope>NUCLEOTIDE SEQUENCE</scope>
</reference>
<dbReference type="EMBL" id="CAJNRD030001116">
    <property type="protein sequence ID" value="CAG5075451.1"/>
    <property type="molecule type" value="Genomic_DNA"/>
</dbReference>
<protein>
    <submittedName>
        <fullName evidence="1">Uncharacterized protein</fullName>
    </submittedName>
</protein>
<organism evidence="1 2">
    <name type="scientific">Cotesia congregata</name>
    <name type="common">Parasitoid wasp</name>
    <name type="synonym">Apanteles congregatus</name>
    <dbReference type="NCBI Taxonomy" id="51543"/>
    <lineage>
        <taxon>Eukaryota</taxon>
        <taxon>Metazoa</taxon>
        <taxon>Ecdysozoa</taxon>
        <taxon>Arthropoda</taxon>
        <taxon>Hexapoda</taxon>
        <taxon>Insecta</taxon>
        <taxon>Pterygota</taxon>
        <taxon>Neoptera</taxon>
        <taxon>Endopterygota</taxon>
        <taxon>Hymenoptera</taxon>
        <taxon>Apocrita</taxon>
        <taxon>Ichneumonoidea</taxon>
        <taxon>Braconidae</taxon>
        <taxon>Microgastrinae</taxon>
        <taxon>Cotesia</taxon>
    </lineage>
</organism>
<name>A0A8J2E2W6_COTCN</name>
<dbReference type="Proteomes" id="UP000786811">
    <property type="component" value="Unassembled WGS sequence"/>
</dbReference>
<dbReference type="AlphaFoldDB" id="A0A8J2E2W6"/>
<keyword evidence="2" id="KW-1185">Reference proteome</keyword>
<sequence length="141" mass="16781">MNNQNDIMNLLREMFNILPSRGYFYQRNNSFYGYVCETYGHQRYGEKNYYIFTVNGWDSFNYLFAIENASFTECLKINKNQILHISNAADFICHFPSINDEDLSTSKFLTTFNQITFFNEFVVEELPILATQKMTIEDEYE</sequence>
<proteinExistence type="predicted"/>
<evidence type="ECO:0000313" key="1">
    <source>
        <dbReference type="EMBL" id="CAG5075451.1"/>
    </source>
</evidence>